<dbReference type="InterPro" id="IPR002401">
    <property type="entry name" value="Cyt_P450_E_grp-I"/>
</dbReference>
<evidence type="ECO:0000256" key="8">
    <source>
        <dbReference type="PIRSR" id="PIRSR602401-1"/>
    </source>
</evidence>
<evidence type="ECO:0000256" key="2">
    <source>
        <dbReference type="ARBA" id="ARBA00010617"/>
    </source>
</evidence>
<dbReference type="GO" id="GO:0016705">
    <property type="term" value="F:oxidoreductase activity, acting on paired donors, with incorporation or reduction of molecular oxygen"/>
    <property type="evidence" value="ECO:0007669"/>
    <property type="project" value="InterPro"/>
</dbReference>
<dbReference type="CDD" id="cd11063">
    <property type="entry name" value="CYP52"/>
    <property type="match status" value="1"/>
</dbReference>
<dbReference type="PANTHER" id="PTHR24287">
    <property type="entry name" value="P450, PUTATIVE (EUROFUNG)-RELATED"/>
    <property type="match status" value="1"/>
</dbReference>
<evidence type="ECO:0000256" key="7">
    <source>
        <dbReference type="ARBA" id="ARBA00023033"/>
    </source>
</evidence>
<evidence type="ECO:0000313" key="12">
    <source>
        <dbReference type="Proteomes" id="UP000887226"/>
    </source>
</evidence>
<keyword evidence="10" id="KW-0812">Transmembrane</keyword>
<evidence type="ECO:0000256" key="6">
    <source>
        <dbReference type="ARBA" id="ARBA00023004"/>
    </source>
</evidence>
<evidence type="ECO:0000256" key="4">
    <source>
        <dbReference type="ARBA" id="ARBA00022723"/>
    </source>
</evidence>
<feature type="transmembrane region" description="Helical" evidence="10">
    <location>
        <begin position="6"/>
        <end position="26"/>
    </location>
</feature>
<dbReference type="AlphaFoldDB" id="A0A9P8CBJ2"/>
<organism evidence="11 12">
    <name type="scientific">Calycina marina</name>
    <dbReference type="NCBI Taxonomy" id="1763456"/>
    <lineage>
        <taxon>Eukaryota</taxon>
        <taxon>Fungi</taxon>
        <taxon>Dikarya</taxon>
        <taxon>Ascomycota</taxon>
        <taxon>Pezizomycotina</taxon>
        <taxon>Leotiomycetes</taxon>
        <taxon>Helotiales</taxon>
        <taxon>Pezizellaceae</taxon>
        <taxon>Calycina</taxon>
    </lineage>
</organism>
<comment type="similarity">
    <text evidence="2 9">Belongs to the cytochrome P450 family.</text>
</comment>
<dbReference type="SUPFAM" id="SSF48264">
    <property type="entry name" value="Cytochrome P450"/>
    <property type="match status" value="1"/>
</dbReference>
<evidence type="ECO:0000256" key="3">
    <source>
        <dbReference type="ARBA" id="ARBA00022617"/>
    </source>
</evidence>
<dbReference type="EMBL" id="MU254387">
    <property type="protein sequence ID" value="KAG9240630.1"/>
    <property type="molecule type" value="Genomic_DNA"/>
</dbReference>
<name>A0A9P8CBJ2_9HELO</name>
<dbReference type="PRINTS" id="PR00463">
    <property type="entry name" value="EP450I"/>
</dbReference>
<dbReference type="Proteomes" id="UP000887226">
    <property type="component" value="Unassembled WGS sequence"/>
</dbReference>
<keyword evidence="12" id="KW-1185">Reference proteome</keyword>
<comment type="caution">
    <text evidence="11">The sequence shown here is derived from an EMBL/GenBank/DDBJ whole genome shotgun (WGS) entry which is preliminary data.</text>
</comment>
<dbReference type="PRINTS" id="PR00385">
    <property type="entry name" value="P450"/>
</dbReference>
<evidence type="ECO:0000256" key="9">
    <source>
        <dbReference type="RuleBase" id="RU000461"/>
    </source>
</evidence>
<dbReference type="InterPro" id="IPR001128">
    <property type="entry name" value="Cyt_P450"/>
</dbReference>
<dbReference type="Pfam" id="PF00067">
    <property type="entry name" value="p450"/>
    <property type="match status" value="1"/>
</dbReference>
<keyword evidence="10" id="KW-1133">Transmembrane helix</keyword>
<dbReference type="OrthoDB" id="1470350at2759"/>
<keyword evidence="7 9" id="KW-0503">Monooxygenase</keyword>
<dbReference type="GO" id="GO:0004497">
    <property type="term" value="F:monooxygenase activity"/>
    <property type="evidence" value="ECO:0007669"/>
    <property type="project" value="UniProtKB-KW"/>
</dbReference>
<protein>
    <submittedName>
        <fullName evidence="11">Cytochrome P450</fullName>
    </submittedName>
</protein>
<dbReference type="InterPro" id="IPR036396">
    <property type="entry name" value="Cyt_P450_sf"/>
</dbReference>
<keyword evidence="10" id="KW-0472">Membrane</keyword>
<evidence type="ECO:0000256" key="10">
    <source>
        <dbReference type="SAM" id="Phobius"/>
    </source>
</evidence>
<keyword evidence="6 8" id="KW-0408">Iron</keyword>
<dbReference type="Gene3D" id="1.10.630.10">
    <property type="entry name" value="Cytochrome P450"/>
    <property type="match status" value="1"/>
</dbReference>
<reference evidence="11" key="1">
    <citation type="journal article" date="2021" name="IMA Fungus">
        <title>Genomic characterization of three marine fungi, including Emericellopsis atlantica sp. nov. with signatures of a generalist lifestyle and marine biomass degradation.</title>
        <authorList>
            <person name="Hagestad O.C."/>
            <person name="Hou L."/>
            <person name="Andersen J.H."/>
            <person name="Hansen E.H."/>
            <person name="Altermark B."/>
            <person name="Li C."/>
            <person name="Kuhnert E."/>
            <person name="Cox R.J."/>
            <person name="Crous P.W."/>
            <person name="Spatafora J.W."/>
            <person name="Lail K."/>
            <person name="Amirebrahimi M."/>
            <person name="Lipzen A."/>
            <person name="Pangilinan J."/>
            <person name="Andreopoulos W."/>
            <person name="Hayes R.D."/>
            <person name="Ng V."/>
            <person name="Grigoriev I.V."/>
            <person name="Jackson S.A."/>
            <person name="Sutton T.D.S."/>
            <person name="Dobson A.D.W."/>
            <person name="Rama T."/>
        </authorList>
    </citation>
    <scope>NUCLEOTIDE SEQUENCE</scope>
    <source>
        <strain evidence="11">TRa3180A</strain>
    </source>
</reference>
<dbReference type="PROSITE" id="PS00086">
    <property type="entry name" value="CYTOCHROME_P450"/>
    <property type="match status" value="1"/>
</dbReference>
<dbReference type="PANTHER" id="PTHR24287:SF1">
    <property type="entry name" value="P450, PUTATIVE (EUROFUNG)-RELATED"/>
    <property type="match status" value="1"/>
</dbReference>
<proteinExistence type="inferred from homology"/>
<evidence type="ECO:0000256" key="1">
    <source>
        <dbReference type="ARBA" id="ARBA00001971"/>
    </source>
</evidence>
<keyword evidence="3 8" id="KW-0349">Heme</keyword>
<evidence type="ECO:0000313" key="11">
    <source>
        <dbReference type="EMBL" id="KAG9240630.1"/>
    </source>
</evidence>
<comment type="cofactor">
    <cofactor evidence="1 8">
        <name>heme</name>
        <dbReference type="ChEBI" id="CHEBI:30413"/>
    </cofactor>
</comment>
<dbReference type="InterPro" id="IPR017972">
    <property type="entry name" value="Cyt_P450_CS"/>
</dbReference>
<keyword evidence="5 9" id="KW-0560">Oxidoreductase</keyword>
<dbReference type="GO" id="GO:0005506">
    <property type="term" value="F:iron ion binding"/>
    <property type="evidence" value="ECO:0007669"/>
    <property type="project" value="InterPro"/>
</dbReference>
<evidence type="ECO:0000256" key="5">
    <source>
        <dbReference type="ARBA" id="ARBA00023002"/>
    </source>
</evidence>
<sequence length="526" mass="59406">MADYRLHTIFYILTSLLSLAVLHWTVHKVLLSISRSKFKKANNCQPIPKYPNKDPIFGYDYWHALNKAAESRTLLSWLREQYRLYGNTYYARLQTANVISTCDPENLKAMHSTKFKDFAIDSRRKFAFLPLLGAHSVLLANGAAWEHKRAMLKPSFSRSQYTNLPLFERHVGHLIEAVRVENTKKGQVDLAEFFLCLTVDITSELMYGTSIELLTNGNKDLVRDMTQSAEGGHARWLLVFLANIIGNSTFSKSVSKVRNFMKRFVDEAISYRQHSESRSISAKPTARNFEGQQGTEPLDVKGRVIYLQQLSLGTRDRKAILDELTTILFAGRDTTAALLTNLFFVLAHRSDIYDKLRAEISVLDGERPTFEQLKGFNYLQSCLNEALRLYPVIPINTRMAVVDTTLPVGGGPKGQSPIFVSAGTNIAFHVTALHRRKDLWGEDAEDFLPERWEKIQGQGAWMYQPFGGGPRNCPGQHLSLAEAAYTVLRIVQEFSMITGRDSEPWTELIALTCTNANGAKVTLTEA</sequence>
<feature type="binding site" description="axial binding residue" evidence="8">
    <location>
        <position position="473"/>
    </location>
    <ligand>
        <name>heme</name>
        <dbReference type="ChEBI" id="CHEBI:30413"/>
    </ligand>
    <ligandPart>
        <name>Fe</name>
        <dbReference type="ChEBI" id="CHEBI:18248"/>
    </ligandPart>
</feature>
<dbReference type="GO" id="GO:0020037">
    <property type="term" value="F:heme binding"/>
    <property type="evidence" value="ECO:0007669"/>
    <property type="project" value="InterPro"/>
</dbReference>
<dbReference type="InterPro" id="IPR047146">
    <property type="entry name" value="Cyt_P450_E_CYP52_fungi"/>
</dbReference>
<keyword evidence="4 8" id="KW-0479">Metal-binding</keyword>
<gene>
    <name evidence="11" type="ORF">BJ878DRAFT_429870</name>
</gene>
<accession>A0A9P8CBJ2</accession>